<keyword evidence="10" id="KW-0539">Nucleus</keyword>
<keyword evidence="6" id="KW-0509">mRNA transport</keyword>
<sequence length="1563" mass="170361">MFGTSNQQGAFGQSAGTSGFGQSAQTPSLFGTNTQAPAFGGFGAGTSASTGTGGFGGFGVQNQTTSTFGFGAPASNPTGGGLFGTPTVSPFGGTGTSTATPSPPPNGTANPSYTTTSEKDPAGTLNVFHSISAMPAYRNFSFEELRLQDYQLNRKQLGTGSNFGGIGGVTPSFGATSTPSAFGAAPSGFGSVSPAFGAKSTTQPQPFAFGGGATATPAAGGFGAQVGPSSQLFGPQKPFGAPTGGFGTATQSAVGSGFGSGIGSGIGGGGGLFGATTTPATPPFGKTTTTAPAFGQNNVGFGGLSSTGFGFGNKTTTAASGFNITPSTTPAFGGFGATTTAPTNLFGASKPAFGFGTTATGGSVFGAAAPTTSAPSNLFHLGATTSAPSLGMGLFNKPPAPSFNLGTTTQTQPSSFNIGAPSIGFGATSITAPFGQPGPTQGFEATVDKSPYGDIPIYQTTSSMPTKPSVTATPLGSSPTKKKSIITSHKVTPKPTSKLKPFTLSSPTNQGYRPEVKPLHLFESGNQEDILSPDAFTRRNPRKLVLDHSVEPQELFPESDAQAGVSNEGQTPIKKSISFDSRLESGADTISHSFSPKNNRQVDTSSSSAIVTPTRISKTPLTSPFNGLTKEEEIFSSPILDNEYYSTPTIKDLKEMSPEQLKEVSGFQVGRKGYGAIEYPDQVDLSDVKPIEDILGKIIKFESQHCTVYGTEYNKPPPGQGLNKPAIISLTNCWALDKSNRQPVTDPEDPRYQQRIDRLKRVEGTKFITFIPSTGTWVFQVEHFTTYGLIFDDPEDQYEEKRFQFPVVLPVTEQDETKPSSQSRKGKEKEHDLDKLSPVINFSETLGHDPDVISEMQNFIFHSEDIMSMDTTVDDEEFDDSRKRSLGSYEDQNSMQIEEHKVESRKSFSTAIEIPQRDVVIPMPSKYRRIVDYNNSVVFGKNYCKEDSGLVMGRSFRVGWGPNGILVRCSKVCGISNVISAFSPKGKNTGLSKNTGMPSIIQFEQLRIFADTEDKEKRRHNRLMEFIFENSTIGLENGIPYVDTAKINFKSIMDAFQSEDIHRHEELIWKLGHALWDDITIPGVNQITPEVEKIALEKRKERISKWFKNAVSPHASVHVKLAERANNASETIFAYLSSKDIMKASKVAIKNRCFRLATLLSQLCGNDKFFRKHISDQIEHWKQTGVDKLISKDILKLYDLMIGNVIPSIHELDWKRALCMQMWYGSYLDESFDKSFDDYEKARKSAGIARPKPWYQDDIYPKPLVSWPVSDHEDIFDVHYHLLKLSVDPTHLLDDALLPLSITSSPLDYRVTWLLHFMLARTLTERDFVGQGTTADRVTLNLVNQLEVLGLHEWSLFAALFINEPFSRKFIICEILNRLVSSVSPERLRDVEKFASDQLKINQQLVDHAKALYSKYRDDTVEEAMYLLKSGNNADAHKIVISKIAPESILHKRHKKLQEILEKIDQNSVPDWDLGGKIFLDYLISIESVHIEDIENNPAYRTSLMGICQSILRGLDNMKPIDLQYQKCITYMRYSTKNILNHIEGCDINNMRYKPEDIISIEI</sequence>
<dbReference type="Pfam" id="PF12110">
    <property type="entry name" value="Nup96"/>
    <property type="match status" value="1"/>
</dbReference>
<evidence type="ECO:0000256" key="11">
    <source>
        <dbReference type="SAM" id="MobiDB-lite"/>
    </source>
</evidence>
<feature type="compositionally biased region" description="Basic and acidic residues" evidence="11">
    <location>
        <begin position="825"/>
        <end position="834"/>
    </location>
</feature>
<feature type="region of interest" description="Disordered" evidence="11">
    <location>
        <begin position="273"/>
        <end position="292"/>
    </location>
</feature>
<dbReference type="Gene3D" id="1.10.10.2360">
    <property type="match status" value="1"/>
</dbReference>
<evidence type="ECO:0000313" key="13">
    <source>
        <dbReference type="EMBL" id="KAF0382646.1"/>
    </source>
</evidence>
<dbReference type="PROSITE" id="PS51434">
    <property type="entry name" value="NUP_C"/>
    <property type="match status" value="1"/>
</dbReference>
<dbReference type="GO" id="GO:0044614">
    <property type="term" value="C:nuclear pore cytoplasmic filaments"/>
    <property type="evidence" value="ECO:0007669"/>
    <property type="project" value="TreeGrafter"/>
</dbReference>
<keyword evidence="4" id="KW-0677">Repeat</keyword>
<dbReference type="GO" id="GO:0051028">
    <property type="term" value="P:mRNA transport"/>
    <property type="evidence" value="ECO:0007669"/>
    <property type="project" value="UniProtKB-KW"/>
</dbReference>
<feature type="region of interest" description="Disordered" evidence="11">
    <location>
        <begin position="588"/>
        <end position="615"/>
    </location>
</feature>
<gene>
    <name evidence="13" type="ORF">F8M41_011863</name>
</gene>
<evidence type="ECO:0000256" key="5">
    <source>
        <dbReference type="ARBA" id="ARBA00022813"/>
    </source>
</evidence>
<dbReference type="GO" id="GO:0006606">
    <property type="term" value="P:protein import into nucleus"/>
    <property type="evidence" value="ECO:0007669"/>
    <property type="project" value="TreeGrafter"/>
</dbReference>
<dbReference type="GO" id="GO:0003723">
    <property type="term" value="F:RNA binding"/>
    <property type="evidence" value="ECO:0007669"/>
    <property type="project" value="TreeGrafter"/>
</dbReference>
<comment type="caution">
    <text evidence="13">The sequence shown here is derived from an EMBL/GenBank/DDBJ whole genome shotgun (WGS) entry which is preliminary data.</text>
</comment>
<dbReference type="InterPro" id="IPR036903">
    <property type="entry name" value="Nup98_auto-Pept-S59_dom_sf"/>
</dbReference>
<proteinExistence type="inferred from homology"/>
<dbReference type="PANTHER" id="PTHR23198:SF6">
    <property type="entry name" value="NUCLEAR PORE COMPLEX PROTEIN NUP98-NUP96"/>
    <property type="match status" value="1"/>
</dbReference>
<evidence type="ECO:0000256" key="7">
    <source>
        <dbReference type="ARBA" id="ARBA00022927"/>
    </source>
</evidence>
<evidence type="ECO:0000256" key="4">
    <source>
        <dbReference type="ARBA" id="ARBA00022737"/>
    </source>
</evidence>
<dbReference type="InterPro" id="IPR037665">
    <property type="entry name" value="Nucleoporin_S59-like"/>
</dbReference>
<dbReference type="Pfam" id="PF04096">
    <property type="entry name" value="Nucleoporin2"/>
    <property type="match status" value="1"/>
</dbReference>
<evidence type="ECO:0000256" key="8">
    <source>
        <dbReference type="ARBA" id="ARBA00023010"/>
    </source>
</evidence>
<keyword evidence="5" id="KW-0068">Autocatalytic cleavage</keyword>
<dbReference type="Gene3D" id="3.30.1610.10">
    <property type="entry name" value="Peptidase S59, nucleoporin"/>
    <property type="match status" value="1"/>
</dbReference>
<feature type="compositionally biased region" description="Low complexity" evidence="11">
    <location>
        <begin position="274"/>
        <end position="292"/>
    </location>
</feature>
<keyword evidence="7" id="KW-0653">Protein transport</keyword>
<keyword evidence="14" id="KW-1185">Reference proteome</keyword>
<dbReference type="OrthoDB" id="3797628at2759"/>
<dbReference type="GO" id="GO:0006405">
    <property type="term" value="P:RNA export from nucleus"/>
    <property type="evidence" value="ECO:0007669"/>
    <property type="project" value="TreeGrafter"/>
</dbReference>
<evidence type="ECO:0000256" key="2">
    <source>
        <dbReference type="ARBA" id="ARBA00008926"/>
    </source>
</evidence>
<dbReference type="Proteomes" id="UP000439903">
    <property type="component" value="Unassembled WGS sequence"/>
</dbReference>
<feature type="region of interest" description="Disordered" evidence="11">
    <location>
        <begin position="811"/>
        <end position="834"/>
    </location>
</feature>
<evidence type="ECO:0000256" key="1">
    <source>
        <dbReference type="ARBA" id="ARBA00004567"/>
    </source>
</evidence>
<organism evidence="13 14">
    <name type="scientific">Gigaspora margarita</name>
    <dbReference type="NCBI Taxonomy" id="4874"/>
    <lineage>
        <taxon>Eukaryota</taxon>
        <taxon>Fungi</taxon>
        <taxon>Fungi incertae sedis</taxon>
        <taxon>Mucoromycota</taxon>
        <taxon>Glomeromycotina</taxon>
        <taxon>Glomeromycetes</taxon>
        <taxon>Diversisporales</taxon>
        <taxon>Gigasporaceae</taxon>
        <taxon>Gigaspora</taxon>
    </lineage>
</organism>
<dbReference type="GO" id="GO:0017056">
    <property type="term" value="F:structural constituent of nuclear pore"/>
    <property type="evidence" value="ECO:0007669"/>
    <property type="project" value="InterPro"/>
</dbReference>
<dbReference type="EMBL" id="WTPW01002417">
    <property type="protein sequence ID" value="KAF0382646.1"/>
    <property type="molecule type" value="Genomic_DNA"/>
</dbReference>
<feature type="region of interest" description="Disordered" evidence="11">
    <location>
        <begin position="69"/>
        <end position="121"/>
    </location>
</feature>
<keyword evidence="9" id="KW-0906">Nuclear pore complex</keyword>
<keyword evidence="8" id="KW-0811">Translocation</keyword>
<dbReference type="GO" id="GO:0008139">
    <property type="term" value="F:nuclear localization sequence binding"/>
    <property type="evidence" value="ECO:0007669"/>
    <property type="project" value="TreeGrafter"/>
</dbReference>
<dbReference type="InterPro" id="IPR021967">
    <property type="entry name" value="Nup98_C"/>
</dbReference>
<dbReference type="GO" id="GO:0034398">
    <property type="term" value="P:telomere tethering at nuclear periphery"/>
    <property type="evidence" value="ECO:0007669"/>
    <property type="project" value="TreeGrafter"/>
</dbReference>
<evidence type="ECO:0000313" key="14">
    <source>
        <dbReference type="Proteomes" id="UP000439903"/>
    </source>
</evidence>
<protein>
    <submittedName>
        <fullName evidence="13">Nuclear pore complex protein Nup98-Nup96</fullName>
    </submittedName>
</protein>
<comment type="similarity">
    <text evidence="2">Belongs to the nucleoporin GLFG family.</text>
</comment>
<dbReference type="InterPro" id="IPR007230">
    <property type="entry name" value="Nup98_auto-Pept-S59_dom"/>
</dbReference>
<evidence type="ECO:0000256" key="6">
    <source>
        <dbReference type="ARBA" id="ARBA00022816"/>
    </source>
</evidence>
<feature type="compositionally biased region" description="Polar residues" evidence="11">
    <location>
        <begin position="458"/>
        <end position="476"/>
    </location>
</feature>
<feature type="domain" description="Peptidase S59" evidence="12">
    <location>
        <begin position="641"/>
        <end position="784"/>
    </location>
</feature>
<evidence type="ECO:0000256" key="3">
    <source>
        <dbReference type="ARBA" id="ARBA00022448"/>
    </source>
</evidence>
<dbReference type="PANTHER" id="PTHR23198">
    <property type="entry name" value="NUCLEOPORIN"/>
    <property type="match status" value="1"/>
</dbReference>
<evidence type="ECO:0000259" key="12">
    <source>
        <dbReference type="PROSITE" id="PS51434"/>
    </source>
</evidence>
<feature type="region of interest" description="Disordered" evidence="11">
    <location>
        <begin position="1"/>
        <end position="35"/>
    </location>
</feature>
<dbReference type="Gene3D" id="1.25.40.690">
    <property type="match status" value="1"/>
</dbReference>
<dbReference type="FunFam" id="1.10.10.2360:FF:000001">
    <property type="entry name" value="Nuclear pore complex protein Nup98-Nup96"/>
    <property type="match status" value="1"/>
</dbReference>
<accession>A0A8H4A097</accession>
<feature type="region of interest" description="Disordered" evidence="11">
    <location>
        <begin position="458"/>
        <end position="513"/>
    </location>
</feature>
<keyword evidence="3" id="KW-0813">Transport</keyword>
<reference evidence="13 14" key="1">
    <citation type="journal article" date="2019" name="Environ. Microbiol.">
        <title>At the nexus of three kingdoms: the genome of the mycorrhizal fungus Gigaspora margarita provides insights into plant, endobacterial and fungal interactions.</title>
        <authorList>
            <person name="Venice F."/>
            <person name="Ghignone S."/>
            <person name="Salvioli di Fossalunga A."/>
            <person name="Amselem J."/>
            <person name="Novero M."/>
            <person name="Xianan X."/>
            <person name="Sedzielewska Toro K."/>
            <person name="Morin E."/>
            <person name="Lipzen A."/>
            <person name="Grigoriev I.V."/>
            <person name="Henrissat B."/>
            <person name="Martin F.M."/>
            <person name="Bonfante P."/>
        </authorList>
    </citation>
    <scope>NUCLEOTIDE SEQUENCE [LARGE SCALE GENOMIC DNA]</scope>
    <source>
        <strain evidence="13 14">BEG34</strain>
    </source>
</reference>
<dbReference type="SUPFAM" id="SSF82215">
    <property type="entry name" value="C-terminal autoproteolytic domain of nucleoporin nup98"/>
    <property type="match status" value="1"/>
</dbReference>
<evidence type="ECO:0000256" key="10">
    <source>
        <dbReference type="ARBA" id="ARBA00023242"/>
    </source>
</evidence>
<name>A0A8H4A097_GIGMA</name>
<evidence type="ECO:0000256" key="9">
    <source>
        <dbReference type="ARBA" id="ARBA00023132"/>
    </source>
</evidence>
<comment type="subcellular location">
    <subcellularLocation>
        <location evidence="1">Nucleus</location>
        <location evidence="1">Nuclear pore complex</location>
    </subcellularLocation>
</comment>
<feature type="region of interest" description="Disordered" evidence="11">
    <location>
        <begin position="873"/>
        <end position="898"/>
    </location>
</feature>
<dbReference type="FunFam" id="3.30.1610.10:FF:000003">
    <property type="entry name" value="Nucleoporin SONB, putative"/>
    <property type="match status" value="1"/>
</dbReference>
<dbReference type="GO" id="GO:0000973">
    <property type="term" value="P:post-transcriptional tethering of RNA polymerase II gene DNA at nuclear periphery"/>
    <property type="evidence" value="ECO:0007669"/>
    <property type="project" value="TreeGrafter"/>
</dbReference>